<dbReference type="EMBL" id="LNIX01000002">
    <property type="protein sequence ID" value="OXA58888.1"/>
    <property type="molecule type" value="Genomic_DNA"/>
</dbReference>
<dbReference type="SUPFAM" id="SSF53300">
    <property type="entry name" value="vWA-like"/>
    <property type="match status" value="1"/>
</dbReference>
<sequence>MEQDIFHHLTNTCYTHCVELSINIRDMDREYYIGPRWGLGSSTSLSQHKVRVQWKPVGALQWVDKGCTEVLSGRKELEFTTKIYFDIQPEDASSIKLSLEFIKGSCGFGVSGGCWSSVETDLGRCLASPGALLLPLALKLGFDEQKFPRYLQDTIQKQYGAPEFVAMADLRSEFVRPQALERFGMKFGLSFTNPQKNARMDKYSIELYKITPTPTESPYSQLSPFTLVYRQVPSWSTTYMYVNESKLTNGDNERLLQVTATKRKSGRRKGFAIFTLDCLLNNGFPPEDKTMLLELRTADGVQNWPKSRIALRLLQSVYYKTYQDYLRMGLKFVRLYAVDFSESNWDRELHGDVLHEIGAKSVKTPYEEALELLASLFVPFSAPDSFFYVFGMPNEPKDFVALYQFQGEIGEEWEEKDCVDHYNMLREQYQTNLSLVNFSRLEISGSQTVPARSGDPPNYFFPASPIPTPKPRSSSSSGTTGFFCFPEKAPAKPKRSFMSRSFLGPLLRDILSLVGAQTHLQKPQYFTAFVLTDGEFCDVEESAQVLANLSYHPVSVIFIGIGNGDFSQLRRLLDSESYPKLRNNSHMLHFRGFHKWRSALVFYKTKTDAQSVFWKEVTTAVRDHCVAYLRMKHPEL</sequence>
<dbReference type="AlphaFoldDB" id="A0A226ENU8"/>
<dbReference type="GO" id="GO:0005886">
    <property type="term" value="C:plasma membrane"/>
    <property type="evidence" value="ECO:0007669"/>
    <property type="project" value="TreeGrafter"/>
</dbReference>
<dbReference type="Proteomes" id="UP000198287">
    <property type="component" value="Unassembled WGS sequence"/>
</dbReference>
<evidence type="ECO:0000259" key="1">
    <source>
        <dbReference type="Pfam" id="PF07002"/>
    </source>
</evidence>
<organism evidence="2 3">
    <name type="scientific">Folsomia candida</name>
    <name type="common">Springtail</name>
    <dbReference type="NCBI Taxonomy" id="158441"/>
    <lineage>
        <taxon>Eukaryota</taxon>
        <taxon>Metazoa</taxon>
        <taxon>Ecdysozoa</taxon>
        <taxon>Arthropoda</taxon>
        <taxon>Hexapoda</taxon>
        <taxon>Collembola</taxon>
        <taxon>Entomobryomorpha</taxon>
        <taxon>Isotomoidea</taxon>
        <taxon>Isotomidae</taxon>
        <taxon>Proisotominae</taxon>
        <taxon>Folsomia</taxon>
    </lineage>
</organism>
<dbReference type="PANTHER" id="PTHR10857:SF106">
    <property type="entry name" value="C2 DOMAIN-CONTAINING PROTEIN"/>
    <property type="match status" value="1"/>
</dbReference>
<keyword evidence="3" id="KW-1185">Reference proteome</keyword>
<reference evidence="2 3" key="1">
    <citation type="submission" date="2015-12" db="EMBL/GenBank/DDBJ databases">
        <title>The genome of Folsomia candida.</title>
        <authorList>
            <person name="Faddeeva A."/>
            <person name="Derks M.F."/>
            <person name="Anvar Y."/>
            <person name="Smit S."/>
            <person name="Van Straalen N."/>
            <person name="Roelofs D."/>
        </authorList>
    </citation>
    <scope>NUCLEOTIDE SEQUENCE [LARGE SCALE GENOMIC DNA]</scope>
    <source>
        <strain evidence="2 3">VU population</strain>
        <tissue evidence="2">Whole body</tissue>
    </source>
</reference>
<feature type="domain" description="Copine C-terminal" evidence="1">
    <location>
        <begin position="505"/>
        <end position="632"/>
    </location>
</feature>
<evidence type="ECO:0000313" key="2">
    <source>
        <dbReference type="EMBL" id="OXA58888.1"/>
    </source>
</evidence>
<proteinExistence type="predicted"/>
<dbReference type="InterPro" id="IPR036465">
    <property type="entry name" value="vWFA_dom_sf"/>
</dbReference>
<name>A0A226ENU8_FOLCA</name>
<dbReference type="GO" id="GO:0005544">
    <property type="term" value="F:calcium-dependent phospholipid binding"/>
    <property type="evidence" value="ECO:0007669"/>
    <property type="project" value="InterPro"/>
</dbReference>
<comment type="caution">
    <text evidence="2">The sequence shown here is derived from an EMBL/GenBank/DDBJ whole genome shotgun (WGS) entry which is preliminary data.</text>
</comment>
<evidence type="ECO:0000313" key="3">
    <source>
        <dbReference type="Proteomes" id="UP000198287"/>
    </source>
</evidence>
<dbReference type="InterPro" id="IPR045052">
    <property type="entry name" value="Copine"/>
</dbReference>
<accession>A0A226ENU8</accession>
<dbReference type="Pfam" id="PF07002">
    <property type="entry name" value="Copine"/>
    <property type="match status" value="1"/>
</dbReference>
<protein>
    <submittedName>
        <fullName evidence="2">Copine-4</fullName>
    </submittedName>
</protein>
<dbReference type="PANTHER" id="PTHR10857">
    <property type="entry name" value="COPINE"/>
    <property type="match status" value="1"/>
</dbReference>
<dbReference type="GO" id="GO:0032991">
    <property type="term" value="C:protein-containing complex"/>
    <property type="evidence" value="ECO:0007669"/>
    <property type="project" value="UniProtKB-ARBA"/>
</dbReference>
<gene>
    <name evidence="2" type="ORF">Fcan01_04970</name>
</gene>
<dbReference type="InterPro" id="IPR010734">
    <property type="entry name" value="Copine_C"/>
</dbReference>
<dbReference type="GO" id="GO:0071277">
    <property type="term" value="P:cellular response to calcium ion"/>
    <property type="evidence" value="ECO:0007669"/>
    <property type="project" value="TreeGrafter"/>
</dbReference>